<protein>
    <submittedName>
        <fullName evidence="2">Uncharacterized protein</fullName>
    </submittedName>
</protein>
<dbReference type="EMBL" id="GG698515">
    <property type="protein sequence ID" value="EGD98879.1"/>
    <property type="molecule type" value="Genomic_DNA"/>
</dbReference>
<evidence type="ECO:0000313" key="3">
    <source>
        <dbReference type="Proteomes" id="UP000009172"/>
    </source>
</evidence>
<sequence length="79" mass="9150">MLVISTRVGTETWHEKQPAMGNADKHLRKSESWGEFNMKPGSYTSRHGSPATSKRKDWRLGEEFVWQEYAYSYASSLHT</sequence>
<reference evidence="3" key="1">
    <citation type="journal article" date="2012" name="MBio">
        <title>Comparative genome analysis of Trichophyton rubrum and related dermatophytes reveals candidate genes involved in infection.</title>
        <authorList>
            <person name="Martinez D.A."/>
            <person name="Oliver B.G."/>
            <person name="Graeser Y."/>
            <person name="Goldberg J.M."/>
            <person name="Li W."/>
            <person name="Martinez-Rossi N.M."/>
            <person name="Monod M."/>
            <person name="Shelest E."/>
            <person name="Barton R.C."/>
            <person name="Birch E."/>
            <person name="Brakhage A.A."/>
            <person name="Chen Z."/>
            <person name="Gurr S.J."/>
            <person name="Heiman D."/>
            <person name="Heitman J."/>
            <person name="Kosti I."/>
            <person name="Rossi A."/>
            <person name="Saif S."/>
            <person name="Samalova M."/>
            <person name="Saunders C.W."/>
            <person name="Shea T."/>
            <person name="Summerbell R.C."/>
            <person name="Xu J."/>
            <person name="Young S."/>
            <person name="Zeng Q."/>
            <person name="Birren B.W."/>
            <person name="Cuomo C.A."/>
            <person name="White T.C."/>
        </authorList>
    </citation>
    <scope>NUCLEOTIDE SEQUENCE [LARGE SCALE GENOMIC DNA]</scope>
    <source>
        <strain evidence="3">CBS 112818</strain>
    </source>
</reference>
<dbReference type="HOGENOM" id="CLU_2607744_0_0_1"/>
<organism evidence="2 3">
    <name type="scientific">Trichophyton tonsurans (strain CBS 112818)</name>
    <name type="common">Scalp ringworm fungus</name>
    <dbReference type="NCBI Taxonomy" id="647933"/>
    <lineage>
        <taxon>Eukaryota</taxon>
        <taxon>Fungi</taxon>
        <taxon>Dikarya</taxon>
        <taxon>Ascomycota</taxon>
        <taxon>Pezizomycotina</taxon>
        <taxon>Eurotiomycetes</taxon>
        <taxon>Eurotiomycetidae</taxon>
        <taxon>Onygenales</taxon>
        <taxon>Arthrodermataceae</taxon>
        <taxon>Trichophyton</taxon>
    </lineage>
</organism>
<evidence type="ECO:0000256" key="1">
    <source>
        <dbReference type="SAM" id="MobiDB-lite"/>
    </source>
</evidence>
<gene>
    <name evidence="2" type="ORF">TESG_08569</name>
</gene>
<dbReference type="AlphaFoldDB" id="F2S5N0"/>
<feature type="compositionally biased region" description="Basic and acidic residues" evidence="1">
    <location>
        <begin position="12"/>
        <end position="25"/>
    </location>
</feature>
<feature type="region of interest" description="Disordered" evidence="1">
    <location>
        <begin position="1"/>
        <end position="25"/>
    </location>
</feature>
<dbReference type="Proteomes" id="UP000009172">
    <property type="component" value="Unassembled WGS sequence"/>
</dbReference>
<proteinExistence type="predicted"/>
<keyword evidence="3" id="KW-1185">Reference proteome</keyword>
<accession>F2S5N0</accession>
<name>F2S5N0_TRIT1</name>
<evidence type="ECO:0000313" key="2">
    <source>
        <dbReference type="EMBL" id="EGD98879.1"/>
    </source>
</evidence>